<dbReference type="GO" id="GO:0008201">
    <property type="term" value="F:heparin binding"/>
    <property type="evidence" value="ECO:0007669"/>
    <property type="project" value="TreeGrafter"/>
</dbReference>
<dbReference type="PRINTS" id="PR00013">
    <property type="entry name" value="FNTYPEII"/>
</dbReference>
<proteinExistence type="inferred from homology"/>
<reference evidence="8" key="1">
    <citation type="submission" date="2025-08" db="UniProtKB">
        <authorList>
            <consortium name="Ensembl"/>
        </authorList>
    </citation>
    <scope>IDENTIFICATION</scope>
</reference>
<evidence type="ECO:0000313" key="9">
    <source>
        <dbReference type="Proteomes" id="UP000694380"/>
    </source>
</evidence>
<dbReference type="CDD" id="cd00062">
    <property type="entry name" value="FN2"/>
    <property type="match status" value="2"/>
</dbReference>
<evidence type="ECO:0000256" key="5">
    <source>
        <dbReference type="ARBA" id="ARBA00023157"/>
    </source>
</evidence>
<dbReference type="SMART" id="SM00059">
    <property type="entry name" value="FN2"/>
    <property type="match status" value="2"/>
</dbReference>
<feature type="disulfide bond" evidence="6">
    <location>
        <begin position="91"/>
        <end position="118"/>
    </location>
</feature>
<dbReference type="Ensembl" id="ENSCPBT00000030945.1">
    <property type="protein sequence ID" value="ENSCPBP00000026282.1"/>
    <property type="gene ID" value="ENSCPBG00000018650.1"/>
</dbReference>
<feature type="domain" description="Fibronectin type-II" evidence="7">
    <location>
        <begin position="72"/>
        <end position="120"/>
    </location>
</feature>
<comment type="caution">
    <text evidence="6">Lacks conserved residue(s) required for the propagation of feature annotation.</text>
</comment>
<feature type="disulfide bond" evidence="6">
    <location>
        <begin position="77"/>
        <end position="103"/>
    </location>
</feature>
<dbReference type="Pfam" id="PF00040">
    <property type="entry name" value="fn2"/>
    <property type="match status" value="2"/>
</dbReference>
<dbReference type="GO" id="GO:0048240">
    <property type="term" value="P:sperm capacitation"/>
    <property type="evidence" value="ECO:0007669"/>
    <property type="project" value="TreeGrafter"/>
</dbReference>
<dbReference type="PANTHER" id="PTHR22918:SF1">
    <property type="entry name" value="FIBRONECTIN TYPE-II DOMAIN-CONTAINING PROTEIN"/>
    <property type="match status" value="1"/>
</dbReference>
<evidence type="ECO:0000256" key="1">
    <source>
        <dbReference type="ARBA" id="ARBA00004613"/>
    </source>
</evidence>
<evidence type="ECO:0000256" key="4">
    <source>
        <dbReference type="ARBA" id="ARBA00022737"/>
    </source>
</evidence>
<dbReference type="InterPro" id="IPR036943">
    <property type="entry name" value="FN_type2_sf"/>
</dbReference>
<dbReference type="Gene3D" id="2.10.10.10">
    <property type="entry name" value="Fibronectin, type II, collagen-binding"/>
    <property type="match status" value="2"/>
</dbReference>
<dbReference type="PROSITE" id="PS51092">
    <property type="entry name" value="FN2_2"/>
    <property type="match status" value="2"/>
</dbReference>
<dbReference type="OMA" id="FKFRENT"/>
<keyword evidence="4" id="KW-0677">Repeat</keyword>
<evidence type="ECO:0000256" key="3">
    <source>
        <dbReference type="ARBA" id="ARBA00022525"/>
    </source>
</evidence>
<dbReference type="GeneTree" id="ENSGT01000000214845"/>
<feature type="domain" description="Fibronectin type-II" evidence="7">
    <location>
        <begin position="119"/>
        <end position="171"/>
    </location>
</feature>
<evidence type="ECO:0000256" key="6">
    <source>
        <dbReference type="PROSITE-ProRule" id="PRU00479"/>
    </source>
</evidence>
<keyword evidence="3" id="KW-0964">Secreted</keyword>
<dbReference type="GO" id="GO:0009986">
    <property type="term" value="C:cell surface"/>
    <property type="evidence" value="ECO:0007669"/>
    <property type="project" value="TreeGrafter"/>
</dbReference>
<dbReference type="GO" id="GO:0005576">
    <property type="term" value="C:extracellular region"/>
    <property type="evidence" value="ECO:0007669"/>
    <property type="project" value="UniProtKB-SubCell"/>
</dbReference>
<dbReference type="InterPro" id="IPR000562">
    <property type="entry name" value="FN_type2_dom"/>
</dbReference>
<keyword evidence="5 6" id="KW-1015">Disulfide bond</keyword>
<dbReference type="Proteomes" id="UP000694380">
    <property type="component" value="Unplaced"/>
</dbReference>
<dbReference type="InterPro" id="IPR051666">
    <property type="entry name" value="SP_Capacitation_Regulator"/>
</dbReference>
<dbReference type="PANTHER" id="PTHR22918">
    <property type="entry name" value="SEMINAL PLASMA PROTEIN"/>
    <property type="match status" value="1"/>
</dbReference>
<evidence type="ECO:0000259" key="7">
    <source>
        <dbReference type="PROSITE" id="PS51092"/>
    </source>
</evidence>
<evidence type="ECO:0000256" key="2">
    <source>
        <dbReference type="ARBA" id="ARBA00010011"/>
    </source>
</evidence>
<keyword evidence="9" id="KW-1185">Reference proteome</keyword>
<evidence type="ECO:0000313" key="8">
    <source>
        <dbReference type="Ensembl" id="ENSCPBP00000026282.1"/>
    </source>
</evidence>
<protein>
    <recommendedName>
        <fullName evidence="7">Fibronectin type-II domain-containing protein</fullName>
    </recommendedName>
</protein>
<reference evidence="8" key="2">
    <citation type="submission" date="2025-09" db="UniProtKB">
        <authorList>
            <consortium name="Ensembl"/>
        </authorList>
    </citation>
    <scope>IDENTIFICATION</scope>
</reference>
<comment type="subcellular location">
    <subcellularLocation>
        <location evidence="1">Secreted</location>
    </subcellularLocation>
</comment>
<dbReference type="SUPFAM" id="SSF57440">
    <property type="entry name" value="Kringle-like"/>
    <property type="match status" value="2"/>
</dbReference>
<accession>A0A8C3I1P1</accession>
<name>A0A8C3I1P1_CHRPI</name>
<dbReference type="AlphaFoldDB" id="A0A8C3I1P1"/>
<sequence>MRLPWMGSWLLEGGGTVNGGEVCPRSRRLCPRYPLQKTSPDCIRDTGVTSPCTEISPWPQYPSVFLSLADYDNGEACVFPFTYKGKRFSACTKFDNLFGRFWCATTDSYCTDHQWVFCADPAPCFFPFTYKGKVYTECTTEDSIWSSIWSSPWCATTASYDRDEAYRFCSKEGECPG</sequence>
<dbReference type="InterPro" id="IPR013806">
    <property type="entry name" value="Kringle-like"/>
</dbReference>
<comment type="similarity">
    <text evidence="2">Belongs to the seminal plasma protein family.</text>
</comment>
<organism evidence="8 9">
    <name type="scientific">Chrysemys picta bellii</name>
    <name type="common">Western painted turtle</name>
    <name type="synonym">Emys bellii</name>
    <dbReference type="NCBI Taxonomy" id="8478"/>
    <lineage>
        <taxon>Eukaryota</taxon>
        <taxon>Metazoa</taxon>
        <taxon>Chordata</taxon>
        <taxon>Craniata</taxon>
        <taxon>Vertebrata</taxon>
        <taxon>Euteleostomi</taxon>
        <taxon>Archelosauria</taxon>
        <taxon>Testudinata</taxon>
        <taxon>Testudines</taxon>
        <taxon>Cryptodira</taxon>
        <taxon>Durocryptodira</taxon>
        <taxon>Testudinoidea</taxon>
        <taxon>Emydidae</taxon>
        <taxon>Chrysemys</taxon>
    </lineage>
</organism>
<dbReference type="PROSITE" id="PS00023">
    <property type="entry name" value="FN2_1"/>
    <property type="match status" value="1"/>
</dbReference>